<evidence type="ECO:0000259" key="1">
    <source>
        <dbReference type="Pfam" id="PF06985"/>
    </source>
</evidence>
<dbReference type="RefSeq" id="XP_058336932.1">
    <property type="nucleotide sequence ID" value="XM_058492294.1"/>
</dbReference>
<sequence length="414" mass="48718">MTSDTDEGNDPIKIEISEGSKYKQFFEKGLGALLSDPNFLLLYVPENGAKMQVIRPASDSYHRRRMIRRINEAEDIPSFYYALSHLWGTTENERYHWNDINEYVDGEDGQPVKPVSMRPEKRDTLLALLKDEPDSYWWIDVLCSRTDTPLDIMGNIYACCLECVALIDCEPGLISRINLMDDYDMSHFEQHCSNDVEAAKQCYDQCCQFIDSMHILIQSRWWRRVWTWQEMVLPLGEVHLMAETGTHEPSSNTITVDDLTRRFNYISYFTRSIEDRYEDNEEFERKEAAIRLRYVGVETLESWYTDTRMARLYGKERIQFESVENFATLLVSTMTHSPRRCMDPVDYVYGVLGLFQIEIPRMDDPVAVWKLFLSEMDKLLSHETSLRISYRAYEVDLRKVPDTSFVYRHLVAYQ</sequence>
<dbReference type="Proteomes" id="UP001234581">
    <property type="component" value="Unassembled WGS sequence"/>
</dbReference>
<reference evidence="2 3" key="1">
    <citation type="submission" date="2023-03" db="EMBL/GenBank/DDBJ databases">
        <title>Genome sequence of Lichtheimia ornata CBS 291.66.</title>
        <authorList>
            <person name="Mohabir J.T."/>
            <person name="Shea T.P."/>
            <person name="Kurbessoian T."/>
            <person name="Berby B."/>
            <person name="Fontaine J."/>
            <person name="Livny J."/>
            <person name="Gnirke A."/>
            <person name="Stajich J.E."/>
            <person name="Cuomo C.A."/>
        </authorList>
    </citation>
    <scope>NUCLEOTIDE SEQUENCE [LARGE SCALE GENOMIC DNA]</scope>
    <source>
        <strain evidence="2">CBS 291.66</strain>
    </source>
</reference>
<dbReference type="Pfam" id="PF06985">
    <property type="entry name" value="HET"/>
    <property type="match status" value="1"/>
</dbReference>
<dbReference type="AlphaFoldDB" id="A0AAD7URU5"/>
<comment type="caution">
    <text evidence="2">The sequence shown here is derived from an EMBL/GenBank/DDBJ whole genome shotgun (WGS) entry which is preliminary data.</text>
</comment>
<evidence type="ECO:0000313" key="3">
    <source>
        <dbReference type="Proteomes" id="UP001234581"/>
    </source>
</evidence>
<protein>
    <recommendedName>
        <fullName evidence="1">Heterokaryon incompatibility domain-containing protein</fullName>
    </recommendedName>
</protein>
<proteinExistence type="predicted"/>
<evidence type="ECO:0000313" key="2">
    <source>
        <dbReference type="EMBL" id="KAJ8652018.1"/>
    </source>
</evidence>
<gene>
    <name evidence="2" type="ORF">O0I10_012362</name>
</gene>
<dbReference type="EMBL" id="JARTCD010000123">
    <property type="protein sequence ID" value="KAJ8652018.1"/>
    <property type="molecule type" value="Genomic_DNA"/>
</dbReference>
<feature type="domain" description="Heterokaryon incompatibility" evidence="1">
    <location>
        <begin position="80"/>
        <end position="230"/>
    </location>
</feature>
<dbReference type="PANTHER" id="PTHR24148:SF64">
    <property type="entry name" value="HETEROKARYON INCOMPATIBILITY DOMAIN-CONTAINING PROTEIN"/>
    <property type="match status" value="1"/>
</dbReference>
<dbReference type="InterPro" id="IPR052895">
    <property type="entry name" value="HetReg/Transcr_Mod"/>
</dbReference>
<accession>A0AAD7URU5</accession>
<dbReference type="GeneID" id="83219736"/>
<dbReference type="PANTHER" id="PTHR24148">
    <property type="entry name" value="ANKYRIN REPEAT DOMAIN-CONTAINING PROTEIN 39 HOMOLOG-RELATED"/>
    <property type="match status" value="1"/>
</dbReference>
<organism evidence="2 3">
    <name type="scientific">Lichtheimia ornata</name>
    <dbReference type="NCBI Taxonomy" id="688661"/>
    <lineage>
        <taxon>Eukaryota</taxon>
        <taxon>Fungi</taxon>
        <taxon>Fungi incertae sedis</taxon>
        <taxon>Mucoromycota</taxon>
        <taxon>Mucoromycotina</taxon>
        <taxon>Mucoromycetes</taxon>
        <taxon>Mucorales</taxon>
        <taxon>Lichtheimiaceae</taxon>
        <taxon>Lichtheimia</taxon>
    </lineage>
</organism>
<name>A0AAD7URU5_9FUNG</name>
<keyword evidence="3" id="KW-1185">Reference proteome</keyword>
<dbReference type="InterPro" id="IPR010730">
    <property type="entry name" value="HET"/>
</dbReference>